<name>A0A1L9VP38_ASPGL</name>
<evidence type="ECO:0000259" key="8">
    <source>
        <dbReference type="Pfam" id="PF17745"/>
    </source>
</evidence>
<protein>
    <recommendedName>
        <fullName evidence="2">Ribonuclease H2 subunit B</fullName>
    </recommendedName>
    <alternativeName>
        <fullName evidence="5">Ribonuclease HI subunit B</fullName>
    </alternativeName>
</protein>
<dbReference type="InterPro" id="IPR040456">
    <property type="entry name" value="RNase_H2_suB"/>
</dbReference>
<dbReference type="InterPro" id="IPR041195">
    <property type="entry name" value="Rnh202_N"/>
</dbReference>
<keyword evidence="3" id="KW-0539">Nucleus</keyword>
<proteinExistence type="predicted"/>
<dbReference type="Pfam" id="PF09468">
    <property type="entry name" value="RNase_H2-Ydr279"/>
    <property type="match status" value="1"/>
</dbReference>
<feature type="compositionally biased region" description="Polar residues" evidence="6">
    <location>
        <begin position="90"/>
        <end position="101"/>
    </location>
</feature>
<dbReference type="VEuPathDB" id="FungiDB:ASPGLDRAFT_123546"/>
<evidence type="ECO:0000256" key="4">
    <source>
        <dbReference type="ARBA" id="ARBA00024778"/>
    </source>
</evidence>
<dbReference type="Gene3D" id="1.10.20.120">
    <property type="match status" value="1"/>
</dbReference>
<dbReference type="OrthoDB" id="29098at2759"/>
<dbReference type="InterPro" id="IPR019024">
    <property type="entry name" value="RNase_H2_suB_wHTH"/>
</dbReference>
<dbReference type="PANTHER" id="PTHR13383:SF11">
    <property type="entry name" value="RIBONUCLEASE H2 SUBUNIT B"/>
    <property type="match status" value="1"/>
</dbReference>
<evidence type="ECO:0000256" key="5">
    <source>
        <dbReference type="ARBA" id="ARBA00033464"/>
    </source>
</evidence>
<dbReference type="RefSeq" id="XP_022402393.1">
    <property type="nucleotide sequence ID" value="XM_022540410.1"/>
</dbReference>
<keyword evidence="10" id="KW-1185">Reference proteome</keyword>
<evidence type="ECO:0000256" key="1">
    <source>
        <dbReference type="ARBA" id="ARBA00004123"/>
    </source>
</evidence>
<dbReference type="STRING" id="1160497.A0A1L9VP38"/>
<gene>
    <name evidence="9" type="ORF">ASPGLDRAFT_123546</name>
</gene>
<feature type="compositionally biased region" description="Low complexity" evidence="6">
    <location>
        <begin position="281"/>
        <end position="307"/>
    </location>
</feature>
<evidence type="ECO:0000256" key="6">
    <source>
        <dbReference type="SAM" id="MobiDB-lite"/>
    </source>
</evidence>
<dbReference type="AlphaFoldDB" id="A0A1L9VP38"/>
<feature type="compositionally biased region" description="Basic and acidic residues" evidence="6">
    <location>
        <begin position="374"/>
        <end position="401"/>
    </location>
</feature>
<evidence type="ECO:0000259" key="7">
    <source>
        <dbReference type="Pfam" id="PF09468"/>
    </source>
</evidence>
<dbReference type="GO" id="GO:0006401">
    <property type="term" value="P:RNA catabolic process"/>
    <property type="evidence" value="ECO:0007669"/>
    <property type="project" value="TreeGrafter"/>
</dbReference>
<organism evidence="9 10">
    <name type="scientific">Aspergillus glaucus CBS 516.65</name>
    <dbReference type="NCBI Taxonomy" id="1160497"/>
    <lineage>
        <taxon>Eukaryota</taxon>
        <taxon>Fungi</taxon>
        <taxon>Dikarya</taxon>
        <taxon>Ascomycota</taxon>
        <taxon>Pezizomycotina</taxon>
        <taxon>Eurotiomycetes</taxon>
        <taxon>Eurotiomycetidae</taxon>
        <taxon>Eurotiales</taxon>
        <taxon>Aspergillaceae</taxon>
        <taxon>Aspergillus</taxon>
        <taxon>Aspergillus subgen. Aspergillus</taxon>
    </lineage>
</organism>
<feature type="domain" description="Rnh202 triple barrel" evidence="8">
    <location>
        <begin position="38"/>
        <end position="127"/>
    </location>
</feature>
<evidence type="ECO:0000256" key="2">
    <source>
        <dbReference type="ARBA" id="ARBA00019062"/>
    </source>
</evidence>
<feature type="region of interest" description="Disordered" evidence="6">
    <location>
        <begin position="90"/>
        <end position="109"/>
    </location>
</feature>
<dbReference type="GeneID" id="34456671"/>
<feature type="compositionally biased region" description="Polar residues" evidence="6">
    <location>
        <begin position="1"/>
        <end position="10"/>
    </location>
</feature>
<feature type="domain" description="Ribonuclease H2 subunit B wHTH" evidence="7">
    <location>
        <begin position="130"/>
        <end position="335"/>
    </location>
</feature>
<accession>A0A1L9VP38</accession>
<feature type="region of interest" description="Disordered" evidence="6">
    <location>
        <begin position="1"/>
        <end position="41"/>
    </location>
</feature>
<dbReference type="GO" id="GO:0005654">
    <property type="term" value="C:nucleoplasm"/>
    <property type="evidence" value="ECO:0007669"/>
    <property type="project" value="TreeGrafter"/>
</dbReference>
<feature type="region of interest" description="Disordered" evidence="6">
    <location>
        <begin position="369"/>
        <end position="438"/>
    </location>
</feature>
<dbReference type="EMBL" id="KV878894">
    <property type="protein sequence ID" value="OJJ85695.1"/>
    <property type="molecule type" value="Genomic_DNA"/>
</dbReference>
<evidence type="ECO:0000256" key="3">
    <source>
        <dbReference type="ARBA" id="ARBA00023242"/>
    </source>
</evidence>
<comment type="subcellular location">
    <subcellularLocation>
        <location evidence="1">Nucleus</location>
    </subcellularLocation>
</comment>
<comment type="function">
    <text evidence="4">Non catalytic subunit of RNase H2, an endonuclease that specifically degrades the RNA of RNA:DNA hybrids. Participates in DNA replication, possibly by mediating the removal of lagging-strand Okazaki fragment RNA primers during DNA replication. Mediates the excision of single ribonucleotides from DNA:RNA duplexes.</text>
</comment>
<sequence>MRTRSTAPSSKTKKTESSQNQPTPKTLTPAERPSKTFILPTSASDDSRFVSLPDPRTGALSRYFFCPEKGVYEFTVVAPSPQQARSILFTSKPNNAPNSKGDTAPVTSGGKGSVAKVAELLVATPIDFVFFMVPLLCPSESTHAKKLFQPLDDIIDSQDELPKHFHYVLYNDTFREALNARVEAICDTVEAGDEKMFRFSETKFLKELISKAERMVAQGLPASLEERFIRQALVTPMMAVKRENPTGATPSNNEGEGESQPEKQESQSATPGATSSDSIVPSGTGETSESTPATEPTPTPDESTAPDNVTRLLRISTALAFMKESYIPPSLCARLDEILASSESPLDFKPLQERLEHIAKLRAEALASRSLGDFSRKRGTEDEDAAEARAEKRRKEEDEKKKKSATLSRGVKDLQKVNTSGMKKMSDFFGKPAAKKKS</sequence>
<evidence type="ECO:0000313" key="9">
    <source>
        <dbReference type="EMBL" id="OJJ85695.1"/>
    </source>
</evidence>
<evidence type="ECO:0000313" key="10">
    <source>
        <dbReference type="Proteomes" id="UP000184300"/>
    </source>
</evidence>
<dbReference type="PANTHER" id="PTHR13383">
    <property type="entry name" value="RIBONUCLEASE H2 SUBUNIT B"/>
    <property type="match status" value="1"/>
</dbReference>
<reference evidence="10" key="1">
    <citation type="journal article" date="2017" name="Genome Biol.">
        <title>Comparative genomics reveals high biological diversity and specific adaptations in the industrially and medically important fungal genus Aspergillus.</title>
        <authorList>
            <person name="de Vries R.P."/>
            <person name="Riley R."/>
            <person name="Wiebenga A."/>
            <person name="Aguilar-Osorio G."/>
            <person name="Amillis S."/>
            <person name="Uchima C.A."/>
            <person name="Anderluh G."/>
            <person name="Asadollahi M."/>
            <person name="Askin M."/>
            <person name="Barry K."/>
            <person name="Battaglia E."/>
            <person name="Bayram O."/>
            <person name="Benocci T."/>
            <person name="Braus-Stromeyer S.A."/>
            <person name="Caldana C."/>
            <person name="Canovas D."/>
            <person name="Cerqueira G.C."/>
            <person name="Chen F."/>
            <person name="Chen W."/>
            <person name="Choi C."/>
            <person name="Clum A."/>
            <person name="Dos Santos R.A."/>
            <person name="Damasio A.R."/>
            <person name="Diallinas G."/>
            <person name="Emri T."/>
            <person name="Fekete E."/>
            <person name="Flipphi M."/>
            <person name="Freyberg S."/>
            <person name="Gallo A."/>
            <person name="Gournas C."/>
            <person name="Habgood R."/>
            <person name="Hainaut M."/>
            <person name="Harispe M.L."/>
            <person name="Henrissat B."/>
            <person name="Hilden K.S."/>
            <person name="Hope R."/>
            <person name="Hossain A."/>
            <person name="Karabika E."/>
            <person name="Karaffa L."/>
            <person name="Karanyi Z."/>
            <person name="Krasevec N."/>
            <person name="Kuo A."/>
            <person name="Kusch H."/>
            <person name="LaButti K."/>
            <person name="Lagendijk E.L."/>
            <person name="Lapidus A."/>
            <person name="Levasseur A."/>
            <person name="Lindquist E."/>
            <person name="Lipzen A."/>
            <person name="Logrieco A.F."/>
            <person name="MacCabe A."/>
            <person name="Maekelae M.R."/>
            <person name="Malavazi I."/>
            <person name="Melin P."/>
            <person name="Meyer V."/>
            <person name="Mielnichuk N."/>
            <person name="Miskei M."/>
            <person name="Molnar A.P."/>
            <person name="Mule G."/>
            <person name="Ngan C.Y."/>
            <person name="Orejas M."/>
            <person name="Orosz E."/>
            <person name="Ouedraogo J.P."/>
            <person name="Overkamp K.M."/>
            <person name="Park H.-S."/>
            <person name="Perrone G."/>
            <person name="Piumi F."/>
            <person name="Punt P.J."/>
            <person name="Ram A.F."/>
            <person name="Ramon A."/>
            <person name="Rauscher S."/>
            <person name="Record E."/>
            <person name="Riano-Pachon D.M."/>
            <person name="Robert V."/>
            <person name="Roehrig J."/>
            <person name="Ruller R."/>
            <person name="Salamov A."/>
            <person name="Salih N.S."/>
            <person name="Samson R.A."/>
            <person name="Sandor E."/>
            <person name="Sanguinetti M."/>
            <person name="Schuetze T."/>
            <person name="Sepcic K."/>
            <person name="Shelest E."/>
            <person name="Sherlock G."/>
            <person name="Sophianopoulou V."/>
            <person name="Squina F.M."/>
            <person name="Sun H."/>
            <person name="Susca A."/>
            <person name="Todd R.B."/>
            <person name="Tsang A."/>
            <person name="Unkles S.E."/>
            <person name="van de Wiele N."/>
            <person name="van Rossen-Uffink D."/>
            <person name="Oliveira J.V."/>
            <person name="Vesth T.C."/>
            <person name="Visser J."/>
            <person name="Yu J.-H."/>
            <person name="Zhou M."/>
            <person name="Andersen M.R."/>
            <person name="Archer D.B."/>
            <person name="Baker S.E."/>
            <person name="Benoit I."/>
            <person name="Brakhage A.A."/>
            <person name="Braus G.H."/>
            <person name="Fischer R."/>
            <person name="Frisvad J.C."/>
            <person name="Goldman G.H."/>
            <person name="Houbraken J."/>
            <person name="Oakley B."/>
            <person name="Pocsi I."/>
            <person name="Scazzocchio C."/>
            <person name="Seiboth B."/>
            <person name="vanKuyk P.A."/>
            <person name="Wortman J."/>
            <person name="Dyer P.S."/>
            <person name="Grigoriev I.V."/>
        </authorList>
    </citation>
    <scope>NUCLEOTIDE SEQUENCE [LARGE SCALE GENOMIC DNA]</scope>
    <source>
        <strain evidence="10">CBS 516.65</strain>
    </source>
</reference>
<feature type="compositionally biased region" description="Polar residues" evidence="6">
    <location>
        <begin position="17"/>
        <end position="26"/>
    </location>
</feature>
<dbReference type="Pfam" id="PF17745">
    <property type="entry name" value="Ydr279_N"/>
    <property type="match status" value="1"/>
</dbReference>
<feature type="compositionally biased region" description="Polar residues" evidence="6">
    <location>
        <begin position="266"/>
        <end position="279"/>
    </location>
</feature>
<dbReference type="GO" id="GO:0032299">
    <property type="term" value="C:ribonuclease H2 complex"/>
    <property type="evidence" value="ECO:0007669"/>
    <property type="project" value="InterPro"/>
</dbReference>
<dbReference type="Proteomes" id="UP000184300">
    <property type="component" value="Unassembled WGS sequence"/>
</dbReference>
<dbReference type="CDD" id="cd09270">
    <property type="entry name" value="RNase_H2-B"/>
    <property type="match status" value="1"/>
</dbReference>
<feature type="region of interest" description="Disordered" evidence="6">
    <location>
        <begin position="239"/>
        <end position="308"/>
    </location>
</feature>